<evidence type="ECO:0000256" key="11">
    <source>
        <dbReference type="ARBA" id="ARBA00022989"/>
    </source>
</evidence>
<dbReference type="PROSITE" id="PS50109">
    <property type="entry name" value="HIS_KIN"/>
    <property type="match status" value="1"/>
</dbReference>
<sequence>MLSFTSLINVSKLNPFNYLFGRIFLGFWGAVVALIWLALFISYQISQMEGLTPADPYHINQLNNVRKQLNRNPQLSAVETIKKLQNKHKRRIFILKKQNSRQIILPNSLPEDIPMKKLMLLAIANSKQQIQLDKYILTGPVKIIETGEEYEIFIAYRVKSRNEFYKLLWRMPDWLKLVLAAIVTILPCWIIARNISVPISQLRNSSHALAQGHYNHRIDVIAKRHDELGDLARDFNYMAGKIENQFELHKRLLGDVSHELRTPLTRLELSLALAIKNPQDCDKQLNRIETEIHKLDEMIGNVLRLARLENEDMALDLTQINLAKTISSVIQAAEVEAEQKHIQLHKQLQSDITVNADIILLTTAIENIVRNAIKYSPAYGEVTTTLELKDGLIHINITDTGNGVGENEINKIFTPFYRVAKARERHSGGTGLGLAIAQKAIHRHQGQLSASNLTPKGLKVSIVLPHSLKG</sequence>
<dbReference type="SMART" id="SM00388">
    <property type="entry name" value="HisKA"/>
    <property type="match status" value="1"/>
</dbReference>
<dbReference type="InterPro" id="IPR003594">
    <property type="entry name" value="HATPase_dom"/>
</dbReference>
<evidence type="ECO:0000256" key="14">
    <source>
        <dbReference type="SAM" id="Phobius"/>
    </source>
</evidence>
<dbReference type="Pfam" id="PF00512">
    <property type="entry name" value="HisKA"/>
    <property type="match status" value="1"/>
</dbReference>
<evidence type="ECO:0000313" key="18">
    <source>
        <dbReference type="Proteomes" id="UP001163726"/>
    </source>
</evidence>
<keyword evidence="5" id="KW-0597">Phosphoprotein</keyword>
<dbReference type="EMBL" id="CP109965">
    <property type="protein sequence ID" value="WAJ71416.1"/>
    <property type="molecule type" value="Genomic_DNA"/>
</dbReference>
<dbReference type="PRINTS" id="PR00344">
    <property type="entry name" value="BCTRLSENSOR"/>
</dbReference>
<evidence type="ECO:0000256" key="7">
    <source>
        <dbReference type="ARBA" id="ARBA00022692"/>
    </source>
</evidence>
<organism evidence="17 18">
    <name type="scientific">Catenovulum adriaticum</name>
    <dbReference type="NCBI Taxonomy" id="2984846"/>
    <lineage>
        <taxon>Bacteria</taxon>
        <taxon>Pseudomonadati</taxon>
        <taxon>Pseudomonadota</taxon>
        <taxon>Gammaproteobacteria</taxon>
        <taxon>Alteromonadales</taxon>
        <taxon>Alteromonadaceae</taxon>
        <taxon>Catenovulum</taxon>
    </lineage>
</organism>
<dbReference type="EC" id="2.7.13.3" evidence="3"/>
<dbReference type="Gene3D" id="6.10.340.10">
    <property type="match status" value="1"/>
</dbReference>
<keyword evidence="10 17" id="KW-0067">ATP-binding</keyword>
<keyword evidence="12" id="KW-0902">Two-component regulatory system</keyword>
<dbReference type="SUPFAM" id="SSF55874">
    <property type="entry name" value="ATPase domain of HSP90 chaperone/DNA topoisomerase II/histidine kinase"/>
    <property type="match status" value="1"/>
</dbReference>
<dbReference type="SMART" id="SM00387">
    <property type="entry name" value="HATPase_c"/>
    <property type="match status" value="1"/>
</dbReference>
<keyword evidence="11 14" id="KW-1133">Transmembrane helix</keyword>
<evidence type="ECO:0000256" key="8">
    <source>
        <dbReference type="ARBA" id="ARBA00022741"/>
    </source>
</evidence>
<evidence type="ECO:0000256" key="3">
    <source>
        <dbReference type="ARBA" id="ARBA00012438"/>
    </source>
</evidence>
<comment type="catalytic activity">
    <reaction evidence="1">
        <text>ATP + protein L-histidine = ADP + protein N-phospho-L-histidine.</text>
        <dbReference type="EC" id="2.7.13.3"/>
    </reaction>
</comment>
<dbReference type="Pfam" id="PF00672">
    <property type="entry name" value="HAMP"/>
    <property type="match status" value="1"/>
</dbReference>
<evidence type="ECO:0000256" key="6">
    <source>
        <dbReference type="ARBA" id="ARBA00022679"/>
    </source>
</evidence>
<dbReference type="PANTHER" id="PTHR45528:SF1">
    <property type="entry name" value="SENSOR HISTIDINE KINASE CPXA"/>
    <property type="match status" value="1"/>
</dbReference>
<protein>
    <recommendedName>
        <fullName evidence="3">histidine kinase</fullName>
        <ecNumber evidence="3">2.7.13.3</ecNumber>
    </recommendedName>
</protein>
<dbReference type="SUPFAM" id="SSF47384">
    <property type="entry name" value="Homodimeric domain of signal transducing histidine kinase"/>
    <property type="match status" value="1"/>
</dbReference>
<evidence type="ECO:0000256" key="5">
    <source>
        <dbReference type="ARBA" id="ARBA00022553"/>
    </source>
</evidence>
<keyword evidence="9" id="KW-0418">Kinase</keyword>
<dbReference type="SUPFAM" id="SSF158472">
    <property type="entry name" value="HAMP domain-like"/>
    <property type="match status" value="1"/>
</dbReference>
<dbReference type="PANTHER" id="PTHR45528">
    <property type="entry name" value="SENSOR HISTIDINE KINASE CPXA"/>
    <property type="match status" value="1"/>
</dbReference>
<evidence type="ECO:0000256" key="12">
    <source>
        <dbReference type="ARBA" id="ARBA00023012"/>
    </source>
</evidence>
<keyword evidence="18" id="KW-1185">Reference proteome</keyword>
<proteinExistence type="predicted"/>
<dbReference type="InterPro" id="IPR003660">
    <property type="entry name" value="HAMP_dom"/>
</dbReference>
<evidence type="ECO:0000256" key="4">
    <source>
        <dbReference type="ARBA" id="ARBA00022475"/>
    </source>
</evidence>
<reference evidence="17" key="1">
    <citation type="submission" date="2022-10" db="EMBL/GenBank/DDBJ databases">
        <title>Catenovulum adriacola sp. nov. isolated in the Harbour of Susak.</title>
        <authorList>
            <person name="Schoch T."/>
            <person name="Reich S.J."/>
            <person name="Stoeferle S."/>
            <person name="Flaiz M."/>
            <person name="Kazda M."/>
            <person name="Riedel C.U."/>
            <person name="Duerre P."/>
        </authorList>
    </citation>
    <scope>NUCLEOTIDE SEQUENCE</scope>
    <source>
        <strain evidence="17">TS8</strain>
    </source>
</reference>
<evidence type="ECO:0000313" key="17">
    <source>
        <dbReference type="EMBL" id="WAJ71416.1"/>
    </source>
</evidence>
<keyword evidence="13 14" id="KW-0472">Membrane</keyword>
<dbReference type="InterPro" id="IPR036890">
    <property type="entry name" value="HATPase_C_sf"/>
</dbReference>
<feature type="domain" description="HAMP" evidence="16">
    <location>
        <begin position="193"/>
        <end position="247"/>
    </location>
</feature>
<dbReference type="Gene3D" id="1.10.287.130">
    <property type="match status" value="1"/>
</dbReference>
<keyword evidence="4" id="KW-1003">Cell membrane</keyword>
<evidence type="ECO:0000256" key="2">
    <source>
        <dbReference type="ARBA" id="ARBA00004651"/>
    </source>
</evidence>
<dbReference type="SMART" id="SM00304">
    <property type="entry name" value="HAMP"/>
    <property type="match status" value="1"/>
</dbReference>
<keyword evidence="8" id="KW-0547">Nucleotide-binding</keyword>
<dbReference type="CDD" id="cd06225">
    <property type="entry name" value="HAMP"/>
    <property type="match status" value="1"/>
</dbReference>
<feature type="domain" description="Histidine kinase" evidence="15">
    <location>
        <begin position="255"/>
        <end position="468"/>
    </location>
</feature>
<dbReference type="RefSeq" id="WP_268075901.1">
    <property type="nucleotide sequence ID" value="NZ_CP109965.1"/>
</dbReference>
<dbReference type="CDD" id="cd00082">
    <property type="entry name" value="HisKA"/>
    <property type="match status" value="1"/>
</dbReference>
<dbReference type="InterPro" id="IPR005467">
    <property type="entry name" value="His_kinase_dom"/>
</dbReference>
<evidence type="ECO:0000256" key="9">
    <source>
        <dbReference type="ARBA" id="ARBA00022777"/>
    </source>
</evidence>
<keyword evidence="6" id="KW-0808">Transferase</keyword>
<dbReference type="Gene3D" id="3.30.565.10">
    <property type="entry name" value="Histidine kinase-like ATPase, C-terminal domain"/>
    <property type="match status" value="1"/>
</dbReference>
<dbReference type="InterPro" id="IPR050398">
    <property type="entry name" value="HssS/ArlS-like"/>
</dbReference>
<keyword evidence="7 14" id="KW-0812">Transmembrane</keyword>
<dbReference type="GO" id="GO:0005524">
    <property type="term" value="F:ATP binding"/>
    <property type="evidence" value="ECO:0007669"/>
    <property type="project" value="UniProtKB-KW"/>
</dbReference>
<dbReference type="InterPro" id="IPR036097">
    <property type="entry name" value="HisK_dim/P_sf"/>
</dbReference>
<evidence type="ECO:0000256" key="10">
    <source>
        <dbReference type="ARBA" id="ARBA00022840"/>
    </source>
</evidence>
<dbReference type="Proteomes" id="UP001163726">
    <property type="component" value="Chromosome"/>
</dbReference>
<dbReference type="InterPro" id="IPR003661">
    <property type="entry name" value="HisK_dim/P_dom"/>
</dbReference>
<feature type="transmembrane region" description="Helical" evidence="14">
    <location>
        <begin position="174"/>
        <end position="192"/>
    </location>
</feature>
<name>A0ABY7ARW5_9ALTE</name>
<accession>A0ABY7ARW5</accession>
<evidence type="ECO:0000256" key="1">
    <source>
        <dbReference type="ARBA" id="ARBA00000085"/>
    </source>
</evidence>
<evidence type="ECO:0000259" key="16">
    <source>
        <dbReference type="PROSITE" id="PS50885"/>
    </source>
</evidence>
<gene>
    <name evidence="17" type="ORF">OLW01_06365</name>
</gene>
<comment type="subcellular location">
    <subcellularLocation>
        <location evidence="2">Cell membrane</location>
        <topology evidence="2">Multi-pass membrane protein</topology>
    </subcellularLocation>
</comment>
<feature type="transmembrane region" description="Helical" evidence="14">
    <location>
        <begin position="20"/>
        <end position="41"/>
    </location>
</feature>
<dbReference type="PROSITE" id="PS50885">
    <property type="entry name" value="HAMP"/>
    <property type="match status" value="1"/>
</dbReference>
<evidence type="ECO:0000256" key="13">
    <source>
        <dbReference type="ARBA" id="ARBA00023136"/>
    </source>
</evidence>
<dbReference type="InterPro" id="IPR004358">
    <property type="entry name" value="Sig_transdc_His_kin-like_C"/>
</dbReference>
<dbReference type="Pfam" id="PF02518">
    <property type="entry name" value="HATPase_c"/>
    <property type="match status" value="1"/>
</dbReference>
<evidence type="ECO:0000259" key="15">
    <source>
        <dbReference type="PROSITE" id="PS50109"/>
    </source>
</evidence>